<sequence>MIKVAFFYEKKRVSSYYNSKLCEDEKITVQSVQNYILFANRKRKTSQVLQASRGTVKKWTRFVRAYR</sequence>
<organism evidence="1 2">
    <name type="scientific">Brevibacillus laterosporus</name>
    <name type="common">Bacillus laterosporus</name>
    <dbReference type="NCBI Taxonomy" id="1465"/>
    <lineage>
        <taxon>Bacteria</taxon>
        <taxon>Bacillati</taxon>
        <taxon>Bacillota</taxon>
        <taxon>Bacilli</taxon>
        <taxon>Bacillales</taxon>
        <taxon>Paenibacillaceae</taxon>
        <taxon>Brevibacillus</taxon>
    </lineage>
</organism>
<dbReference type="AlphaFoldDB" id="A0A518V6Q9"/>
<accession>A0A518V6Q9</accession>
<evidence type="ECO:0000313" key="1">
    <source>
        <dbReference type="EMBL" id="QDX92711.1"/>
    </source>
</evidence>
<dbReference type="Proteomes" id="UP000319432">
    <property type="component" value="Chromosome"/>
</dbReference>
<protein>
    <submittedName>
        <fullName evidence="1">Uncharacterized protein</fullName>
    </submittedName>
</protein>
<keyword evidence="2" id="KW-1185">Reference proteome</keyword>
<reference evidence="1 2" key="1">
    <citation type="submission" date="2018-11" db="EMBL/GenBank/DDBJ databases">
        <title>Phylogenetic determinants of toxin gene distribution in genomes of Brevibacillus laterosporus.</title>
        <authorList>
            <person name="Glare T.R."/>
            <person name="Durrant A."/>
            <person name="Berry C."/>
            <person name="Palma L."/>
            <person name="Ormskirk M."/>
            <person name="Cox M.O."/>
        </authorList>
    </citation>
    <scope>NUCLEOTIDE SEQUENCE [LARGE SCALE GENOMIC DNA]</scope>
    <source>
        <strain evidence="1 2">1821L</strain>
    </source>
</reference>
<gene>
    <name evidence="1" type="ORF">EEL30_10580</name>
</gene>
<dbReference type="EMBL" id="CP033464">
    <property type="protein sequence ID" value="QDX92711.1"/>
    <property type="molecule type" value="Genomic_DNA"/>
</dbReference>
<evidence type="ECO:0000313" key="2">
    <source>
        <dbReference type="Proteomes" id="UP000319432"/>
    </source>
</evidence>
<name>A0A518V6Q9_BRELA</name>
<proteinExistence type="predicted"/>